<dbReference type="Gene3D" id="3.90.190.10">
    <property type="entry name" value="Protein tyrosine phosphatase superfamily"/>
    <property type="match status" value="2"/>
</dbReference>
<protein>
    <recommendedName>
        <fullName evidence="2">protein-tyrosine-phosphatase</fullName>
        <ecNumber evidence="2">3.1.3.48</ecNumber>
    </recommendedName>
</protein>
<reference evidence="7 8" key="1">
    <citation type="submission" date="2014-06" db="EMBL/GenBank/DDBJ databases">
        <authorList>
            <person name="Swart Estienne"/>
        </authorList>
    </citation>
    <scope>NUCLEOTIDE SEQUENCE [LARGE SCALE GENOMIC DNA]</scope>
    <source>
        <strain evidence="7 8">130c</strain>
    </source>
</reference>
<evidence type="ECO:0000313" key="8">
    <source>
        <dbReference type="Proteomes" id="UP000039865"/>
    </source>
</evidence>
<evidence type="ECO:0000256" key="3">
    <source>
        <dbReference type="ARBA" id="ARBA00022801"/>
    </source>
</evidence>
<dbReference type="InterPro" id="IPR016130">
    <property type="entry name" value="Tyr_Pase_AS"/>
</dbReference>
<dbReference type="PANTHER" id="PTHR10159:SF519">
    <property type="entry name" value="DUAL SPECIFICITY PROTEIN PHOSPHATASE MPK3"/>
    <property type="match status" value="1"/>
</dbReference>
<dbReference type="Proteomes" id="UP000039865">
    <property type="component" value="Unassembled WGS sequence"/>
</dbReference>
<keyword evidence="8" id="KW-1185">Reference proteome</keyword>
<evidence type="ECO:0000259" key="6">
    <source>
        <dbReference type="PROSITE" id="PS50056"/>
    </source>
</evidence>
<dbReference type="OrthoDB" id="292241at2759"/>
<keyword evidence="4" id="KW-0904">Protein phosphatase</keyword>
<dbReference type="InterPro" id="IPR000387">
    <property type="entry name" value="Tyr_Pase_dom"/>
</dbReference>
<dbReference type="InterPro" id="IPR000340">
    <property type="entry name" value="Dual-sp_phosphatase_cat-dom"/>
</dbReference>
<name>A0A078A2T8_STYLE</name>
<evidence type="ECO:0000256" key="1">
    <source>
        <dbReference type="ARBA" id="ARBA00008601"/>
    </source>
</evidence>
<dbReference type="GO" id="GO:0004725">
    <property type="term" value="F:protein tyrosine phosphatase activity"/>
    <property type="evidence" value="ECO:0007669"/>
    <property type="project" value="UniProtKB-EC"/>
</dbReference>
<dbReference type="EMBL" id="CCKQ01005255">
    <property type="protein sequence ID" value="CDW76420.1"/>
    <property type="molecule type" value="Genomic_DNA"/>
</dbReference>
<dbReference type="PROSITE" id="PS00383">
    <property type="entry name" value="TYR_PHOSPHATASE_1"/>
    <property type="match status" value="1"/>
</dbReference>
<sequence length="590" mass="67163">MKNSRRPIGLSLNVKEAQKVFDDENVGLIETRSNIEASTQDGSILCSKITIDDELKKPFVKIFDDTRDLSQIDENVYISNYQTAKNIDFLKSVGITHVVNLIGHRKIEEIQNKIIRQTGISSIQKSSITPNRHSTQFYLYNDSNIVQSACRNTRNQVQKLSFSKQDSGLIIPQQKPRKTKTQIQSNVPSHYLQVGSKSKFHHQKTLSQVYNDNSFIDRLPSECSTGSINQEIESRSKTQHQDIQYLILSMRDQIDSDITLFSYSTIDFIKTAIKESNGTAKILVHCQKGNSRSAVVVAAYLMMERKLTDKQALEYLRQKRISIDPNLGFVGQLMLLNSKLEQKRARLNAQQHAQKQFTKQISALPQKKIHKYNSNFKIDSKLVSRKTSQTQNNDSGLQQQNQKIFQYCLKTRKIVCRPFEKLVNPAEFGQKIQRYGPLCLLQSDKFFGLFCKSQQSEILEQSDLKIGTSYLLLLAQMLQKYESAANTCYIVKSRLSQSIPLSNSLQEHTTVTKIEDLKKLNLSYPDLSKGGSMFQDQTPVKLKSQPYKDSSMQSSYLSMHKGSNKNFTSPVSLFQALNDTISIQMCSPGI</sequence>
<dbReference type="GO" id="GO:0043409">
    <property type="term" value="P:negative regulation of MAPK cascade"/>
    <property type="evidence" value="ECO:0007669"/>
    <property type="project" value="TreeGrafter"/>
</dbReference>
<evidence type="ECO:0000256" key="4">
    <source>
        <dbReference type="ARBA" id="ARBA00022912"/>
    </source>
</evidence>
<dbReference type="GO" id="GO:0005737">
    <property type="term" value="C:cytoplasm"/>
    <property type="evidence" value="ECO:0007669"/>
    <property type="project" value="TreeGrafter"/>
</dbReference>
<dbReference type="PROSITE" id="PS50056">
    <property type="entry name" value="TYR_PHOSPHATASE_2"/>
    <property type="match status" value="1"/>
</dbReference>
<dbReference type="EC" id="3.1.3.48" evidence="2"/>
<keyword evidence="3" id="KW-0378">Hydrolase</keyword>
<dbReference type="PROSITE" id="PS50054">
    <property type="entry name" value="TYR_PHOSPHATASE_DUAL"/>
    <property type="match status" value="1"/>
</dbReference>
<dbReference type="AlphaFoldDB" id="A0A078A2T8"/>
<accession>A0A078A2T8</accession>
<feature type="domain" description="Tyrosine-protein phosphatase" evidence="5">
    <location>
        <begin position="68"/>
        <end position="342"/>
    </location>
</feature>
<evidence type="ECO:0000256" key="2">
    <source>
        <dbReference type="ARBA" id="ARBA00013064"/>
    </source>
</evidence>
<evidence type="ECO:0000259" key="5">
    <source>
        <dbReference type="PROSITE" id="PS50054"/>
    </source>
</evidence>
<dbReference type="CDD" id="cd14498">
    <property type="entry name" value="DSP"/>
    <property type="match status" value="1"/>
</dbReference>
<gene>
    <name evidence="7" type="primary">Contig18068.g19201</name>
    <name evidence="7" type="ORF">STYLEM_5420</name>
</gene>
<dbReference type="InterPro" id="IPR029021">
    <property type="entry name" value="Prot-tyrosine_phosphatase-like"/>
</dbReference>
<comment type="similarity">
    <text evidence="1">Belongs to the protein-tyrosine phosphatase family. Non-receptor class dual specificity subfamily.</text>
</comment>
<feature type="domain" description="Tyrosine specific protein phosphatases" evidence="6">
    <location>
        <begin position="263"/>
        <end position="320"/>
    </location>
</feature>
<dbReference type="InParanoid" id="A0A078A2T8"/>
<proteinExistence type="inferred from homology"/>
<organism evidence="7 8">
    <name type="scientific">Stylonychia lemnae</name>
    <name type="common">Ciliate</name>
    <dbReference type="NCBI Taxonomy" id="5949"/>
    <lineage>
        <taxon>Eukaryota</taxon>
        <taxon>Sar</taxon>
        <taxon>Alveolata</taxon>
        <taxon>Ciliophora</taxon>
        <taxon>Intramacronucleata</taxon>
        <taxon>Spirotrichea</taxon>
        <taxon>Stichotrichia</taxon>
        <taxon>Sporadotrichida</taxon>
        <taxon>Oxytrichidae</taxon>
        <taxon>Stylonychinae</taxon>
        <taxon>Stylonychia</taxon>
    </lineage>
</organism>
<evidence type="ECO:0000313" key="7">
    <source>
        <dbReference type="EMBL" id="CDW76420.1"/>
    </source>
</evidence>
<dbReference type="Pfam" id="PF00782">
    <property type="entry name" value="DSPc"/>
    <property type="match status" value="1"/>
</dbReference>
<dbReference type="SMART" id="SM00195">
    <property type="entry name" value="DSPc"/>
    <property type="match status" value="1"/>
</dbReference>
<dbReference type="InterPro" id="IPR020422">
    <property type="entry name" value="TYR_PHOSPHATASE_DUAL_dom"/>
</dbReference>
<dbReference type="PANTHER" id="PTHR10159">
    <property type="entry name" value="DUAL SPECIFICITY PROTEIN PHOSPHATASE"/>
    <property type="match status" value="1"/>
</dbReference>
<dbReference type="SUPFAM" id="SSF52799">
    <property type="entry name" value="(Phosphotyrosine protein) phosphatases II"/>
    <property type="match status" value="1"/>
</dbReference>